<accession>A0A8H2VNQ3</accession>
<comment type="caution">
    <text evidence="2">The sequence shown here is derived from an EMBL/GenBank/DDBJ whole genome shotgun (WGS) entry which is preliminary data.</text>
</comment>
<dbReference type="InterPro" id="IPR010730">
    <property type="entry name" value="HET"/>
</dbReference>
<dbReference type="Proteomes" id="UP000624404">
    <property type="component" value="Unassembled WGS sequence"/>
</dbReference>
<dbReference type="EMBL" id="CAJHIA010000007">
    <property type="protein sequence ID" value="CAD6442099.1"/>
    <property type="molecule type" value="Genomic_DNA"/>
</dbReference>
<dbReference type="OrthoDB" id="194358at2759"/>
<feature type="domain" description="Heterokaryon incompatibility" evidence="1">
    <location>
        <begin position="1"/>
        <end position="70"/>
    </location>
</feature>
<evidence type="ECO:0000313" key="2">
    <source>
        <dbReference type="EMBL" id="CAD6442099.1"/>
    </source>
</evidence>
<sequence>MMARIYGQANRVIVYLGKAADDSDLALESIRIGAEGENFISDFVDYNMAGKSFLELLKRPWFQRIWVLQEVGLARSIHILCSSEEIDGYTFCLGISELKFFFEDSPHLQSLIRATIYMIRGSIFRPKHTLSPLRDLPLCELIDMYHGHKATIRHDKLYALLGMCSDNLSSTGLLPDYTISWKTLFKGLSSLSFVKRYP</sequence>
<organism evidence="2 3">
    <name type="scientific">Sclerotinia trifoliorum</name>
    <dbReference type="NCBI Taxonomy" id="28548"/>
    <lineage>
        <taxon>Eukaryota</taxon>
        <taxon>Fungi</taxon>
        <taxon>Dikarya</taxon>
        <taxon>Ascomycota</taxon>
        <taxon>Pezizomycotina</taxon>
        <taxon>Leotiomycetes</taxon>
        <taxon>Helotiales</taxon>
        <taxon>Sclerotiniaceae</taxon>
        <taxon>Sclerotinia</taxon>
    </lineage>
</organism>
<dbReference type="PANTHER" id="PTHR24148">
    <property type="entry name" value="ANKYRIN REPEAT DOMAIN-CONTAINING PROTEIN 39 HOMOLOG-RELATED"/>
    <property type="match status" value="1"/>
</dbReference>
<name>A0A8H2VNQ3_9HELO</name>
<protein>
    <submittedName>
        <fullName evidence="2">793e49d4-ccd2-4d74-b9fa-d4cb86995273</fullName>
    </submittedName>
</protein>
<reference evidence="2" key="1">
    <citation type="submission" date="2020-10" db="EMBL/GenBank/DDBJ databases">
        <authorList>
            <person name="Kusch S."/>
        </authorList>
    </citation>
    <scope>NUCLEOTIDE SEQUENCE</scope>
    <source>
        <strain evidence="2">SwB9</strain>
    </source>
</reference>
<keyword evidence="3" id="KW-1185">Reference proteome</keyword>
<evidence type="ECO:0000313" key="3">
    <source>
        <dbReference type="Proteomes" id="UP000624404"/>
    </source>
</evidence>
<evidence type="ECO:0000259" key="1">
    <source>
        <dbReference type="Pfam" id="PF06985"/>
    </source>
</evidence>
<proteinExistence type="predicted"/>
<dbReference type="Pfam" id="PF06985">
    <property type="entry name" value="HET"/>
    <property type="match status" value="1"/>
</dbReference>
<dbReference type="PANTHER" id="PTHR24148:SF78">
    <property type="entry name" value="HETEROKARYON INCOMPATIBILITY DOMAIN-CONTAINING PROTEIN"/>
    <property type="match status" value="1"/>
</dbReference>
<dbReference type="InterPro" id="IPR052895">
    <property type="entry name" value="HetReg/Transcr_Mod"/>
</dbReference>
<gene>
    <name evidence="2" type="ORF">SCLTRI_LOCUS1891</name>
</gene>
<dbReference type="AlphaFoldDB" id="A0A8H2VNQ3"/>